<proteinExistence type="predicted"/>
<dbReference type="Proteomes" id="UP000252698">
    <property type="component" value="Chromosome"/>
</dbReference>
<name>A0A2Z5JGM4_STRAR</name>
<dbReference type="AlphaFoldDB" id="A0A2Z5JGM4"/>
<gene>
    <name evidence="1" type="ORF">C5746_23745</name>
</gene>
<accession>A0A2Z5JGM4</accession>
<evidence type="ECO:0000313" key="2">
    <source>
        <dbReference type="Proteomes" id="UP000252698"/>
    </source>
</evidence>
<organism evidence="1 2">
    <name type="scientific">Streptomyces atratus</name>
    <dbReference type="NCBI Taxonomy" id="1893"/>
    <lineage>
        <taxon>Bacteria</taxon>
        <taxon>Bacillati</taxon>
        <taxon>Actinomycetota</taxon>
        <taxon>Actinomycetes</taxon>
        <taxon>Kitasatosporales</taxon>
        <taxon>Streptomycetaceae</taxon>
        <taxon>Streptomyces</taxon>
    </lineage>
</organism>
<sequence length="59" mass="6701">MVEERRPRREVFSEPCCTVVDRTFPSRLPAQAPVIHPDVTERCTEHTAALPHGRKCACL</sequence>
<reference evidence="1 2" key="1">
    <citation type="journal article" date="2018" name="Front. Microbiol.">
        <title>Genome Sequencing of Streptomyces atratus SCSIOZH16 and Activation Production of Nocardamine via Metabolic Engineering.</title>
        <authorList>
            <person name="Li Y."/>
            <person name="Zhang C."/>
            <person name="Liu C."/>
            <person name="Ju J."/>
            <person name="Ma J."/>
        </authorList>
    </citation>
    <scope>NUCLEOTIDE SEQUENCE [LARGE SCALE GENOMIC DNA]</scope>
    <source>
        <strain evidence="1 2">SCSIO_ZH16</strain>
    </source>
</reference>
<dbReference type="KEGG" id="sata:C5746_23745"/>
<protein>
    <submittedName>
        <fullName evidence="1">Uncharacterized protein</fullName>
    </submittedName>
</protein>
<dbReference type="EMBL" id="CP027306">
    <property type="protein sequence ID" value="AXE79429.1"/>
    <property type="molecule type" value="Genomic_DNA"/>
</dbReference>
<evidence type="ECO:0000313" key="1">
    <source>
        <dbReference type="EMBL" id="AXE79429.1"/>
    </source>
</evidence>